<evidence type="ECO:0000256" key="1">
    <source>
        <dbReference type="ARBA" id="ARBA00022630"/>
    </source>
</evidence>
<accession>A0A7D6E0J6</accession>
<dbReference type="PANTHER" id="PTHR42659:SF2">
    <property type="entry name" value="XANTHINE DEHYDROGENASE SUBUNIT C-RELATED"/>
    <property type="match status" value="1"/>
</dbReference>
<dbReference type="InterPro" id="IPR016166">
    <property type="entry name" value="FAD-bd_PCMH"/>
</dbReference>
<dbReference type="Proteomes" id="UP000510682">
    <property type="component" value="Chromosome"/>
</dbReference>
<dbReference type="Pfam" id="PF00941">
    <property type="entry name" value="FAD_binding_5"/>
    <property type="match status" value="1"/>
</dbReference>
<evidence type="ECO:0000313" key="5">
    <source>
        <dbReference type="EMBL" id="QLL09224.1"/>
    </source>
</evidence>
<dbReference type="AlphaFoldDB" id="A0A7D6E0J6"/>
<dbReference type="InterPro" id="IPR016169">
    <property type="entry name" value="FAD-bd_PCMH_sub2"/>
</dbReference>
<dbReference type="SMART" id="SM01092">
    <property type="entry name" value="CO_deh_flav_C"/>
    <property type="match status" value="1"/>
</dbReference>
<protein>
    <submittedName>
        <fullName evidence="5">FAD binding domain-containing protein</fullName>
    </submittedName>
</protein>
<reference evidence="5" key="2">
    <citation type="submission" date="2020-07" db="EMBL/GenBank/DDBJ databases">
        <authorList>
            <person name="Yu X."/>
        </authorList>
    </citation>
    <scope>NUCLEOTIDE SEQUENCE [LARGE SCALE GENOMIC DNA]</scope>
    <source>
        <strain evidence="5">24T</strain>
    </source>
</reference>
<dbReference type="Gene3D" id="3.30.465.10">
    <property type="match status" value="1"/>
</dbReference>
<dbReference type="PROSITE" id="PS51387">
    <property type="entry name" value="FAD_PCMH"/>
    <property type="match status" value="1"/>
</dbReference>
<dbReference type="InterPro" id="IPR005107">
    <property type="entry name" value="CO_DH_flav_C"/>
</dbReference>
<dbReference type="Gene3D" id="3.30.390.50">
    <property type="entry name" value="CO dehydrogenase flavoprotein, C-terminal domain"/>
    <property type="match status" value="1"/>
</dbReference>
<sequence>MRPAPFEYLAPGTVEEACTQLCSDAEGTRILAGGQSLMPVLVRRQDRPRRLVDITKIPELQQFSATDSHLQVGAAVTQRTVEMSDEVHDFNVLAQALPRVGKVTTRNRGTVCGSLAYANPAAEIGICLIVLGGEVTAISARGIRAIPSDEFFLGPRRTALQGDELLHTVRFNRPGPGTTGFFDEVTIRGPGDTPLVSAAVIAQMGADRTSAVRIAIGGAGQAPVLAGPEICASLANSLDDDTIDHVGRTFAAELGFTTDAHVGGDYRRRLAVRILGRLLRRLRGQLR</sequence>
<dbReference type="Gene3D" id="3.30.43.10">
    <property type="entry name" value="Uridine Diphospho-n-acetylenolpyruvylglucosamine Reductase, domain 2"/>
    <property type="match status" value="1"/>
</dbReference>
<reference evidence="5" key="1">
    <citation type="submission" date="2020-07" db="EMBL/GenBank/DDBJ databases">
        <title>Description of Mycobacterium gordonae subsp. intergordonae subsp.nov. and Mycobacterium gordonae subsp. gordonae subsp. nov.</title>
        <authorList>
            <person name="Huang H."/>
        </authorList>
    </citation>
    <scope>NUCLEOTIDE SEQUENCE [LARGE SCALE GENOMIC DNA]</scope>
    <source>
        <strain evidence="5">24T</strain>
    </source>
</reference>
<name>A0A7D6E0J6_9MYCO</name>
<dbReference type="InterPro" id="IPR051312">
    <property type="entry name" value="Diverse_Substr_Oxidored"/>
</dbReference>
<dbReference type="InterPro" id="IPR036318">
    <property type="entry name" value="FAD-bd_PCMH-like_sf"/>
</dbReference>
<gene>
    <name evidence="5" type="ORF">H0P51_10250</name>
</gene>
<dbReference type="KEGG" id="mgor:H0P51_10250"/>
<keyword evidence="6" id="KW-1185">Reference proteome</keyword>
<dbReference type="PANTHER" id="PTHR42659">
    <property type="entry name" value="XANTHINE DEHYDROGENASE SUBUNIT C-RELATED"/>
    <property type="match status" value="1"/>
</dbReference>
<dbReference type="RefSeq" id="WP_180917806.1">
    <property type="nucleotide sequence ID" value="NZ_CP059165.1"/>
</dbReference>
<dbReference type="Pfam" id="PF03450">
    <property type="entry name" value="CO_deh_flav_C"/>
    <property type="match status" value="1"/>
</dbReference>
<keyword evidence="1" id="KW-0285">Flavoprotein</keyword>
<dbReference type="InterPro" id="IPR016167">
    <property type="entry name" value="FAD-bd_PCMH_sub1"/>
</dbReference>
<evidence type="ECO:0000313" key="6">
    <source>
        <dbReference type="Proteomes" id="UP000510682"/>
    </source>
</evidence>
<feature type="domain" description="FAD-binding PCMH-type" evidence="4">
    <location>
        <begin position="1"/>
        <end position="176"/>
    </location>
</feature>
<dbReference type="SUPFAM" id="SSF56176">
    <property type="entry name" value="FAD-binding/transporter-associated domain-like"/>
    <property type="match status" value="1"/>
</dbReference>
<organism evidence="5 6">
    <name type="scientific">Mycobacterium vicinigordonae</name>
    <dbReference type="NCBI Taxonomy" id="1719132"/>
    <lineage>
        <taxon>Bacteria</taxon>
        <taxon>Bacillati</taxon>
        <taxon>Actinomycetota</taxon>
        <taxon>Actinomycetes</taxon>
        <taxon>Mycobacteriales</taxon>
        <taxon>Mycobacteriaceae</taxon>
        <taxon>Mycobacterium</taxon>
    </lineage>
</organism>
<evidence type="ECO:0000256" key="2">
    <source>
        <dbReference type="ARBA" id="ARBA00022827"/>
    </source>
</evidence>
<evidence type="ECO:0000256" key="3">
    <source>
        <dbReference type="ARBA" id="ARBA00023002"/>
    </source>
</evidence>
<dbReference type="InterPro" id="IPR002346">
    <property type="entry name" value="Mopterin_DH_FAD-bd"/>
</dbReference>
<dbReference type="SUPFAM" id="SSF55447">
    <property type="entry name" value="CO dehydrogenase flavoprotein C-terminal domain-like"/>
    <property type="match status" value="1"/>
</dbReference>
<dbReference type="GO" id="GO:0016491">
    <property type="term" value="F:oxidoreductase activity"/>
    <property type="evidence" value="ECO:0007669"/>
    <property type="project" value="UniProtKB-KW"/>
</dbReference>
<evidence type="ECO:0000259" key="4">
    <source>
        <dbReference type="PROSITE" id="PS51387"/>
    </source>
</evidence>
<dbReference type="GO" id="GO:0071949">
    <property type="term" value="F:FAD binding"/>
    <property type="evidence" value="ECO:0007669"/>
    <property type="project" value="InterPro"/>
</dbReference>
<dbReference type="InterPro" id="IPR036683">
    <property type="entry name" value="CO_DH_flav_C_dom_sf"/>
</dbReference>
<keyword evidence="2" id="KW-0274">FAD</keyword>
<proteinExistence type="predicted"/>
<keyword evidence="3" id="KW-0560">Oxidoreductase</keyword>
<dbReference type="EMBL" id="CP059165">
    <property type="protein sequence ID" value="QLL09224.1"/>
    <property type="molecule type" value="Genomic_DNA"/>
</dbReference>